<accession>A0A1I0DUX7</accession>
<evidence type="ECO:0000313" key="11">
    <source>
        <dbReference type="Proteomes" id="UP000198558"/>
    </source>
</evidence>
<dbReference type="InterPro" id="IPR037225">
    <property type="entry name" value="Nuo51_FMN-bd_sf"/>
</dbReference>
<evidence type="ECO:0000256" key="1">
    <source>
        <dbReference type="ARBA" id="ARBA00022448"/>
    </source>
</evidence>
<dbReference type="Pfam" id="PF01512">
    <property type="entry name" value="Complex1_51K"/>
    <property type="match status" value="1"/>
</dbReference>
<dbReference type="EMBL" id="FOIN01000008">
    <property type="protein sequence ID" value="SET36460.1"/>
    <property type="molecule type" value="Genomic_DNA"/>
</dbReference>
<gene>
    <name evidence="8" type="primary">rnfC</name>
    <name evidence="10" type="ORF">SAMN04489758_10818</name>
</gene>
<evidence type="ECO:0000259" key="9">
    <source>
        <dbReference type="PROSITE" id="PS51379"/>
    </source>
</evidence>
<keyword evidence="5 8" id="KW-0249">Electron transport</keyword>
<dbReference type="InterPro" id="IPR026902">
    <property type="entry name" value="RnfC_N"/>
</dbReference>
<protein>
    <recommendedName>
        <fullName evidence="8">Ion-translocating oxidoreductase complex subunit C</fullName>
        <ecNumber evidence="8">7.-.-.-</ecNumber>
    </recommendedName>
    <alternativeName>
        <fullName evidence="8">Rnf electron transport complex subunit C</fullName>
    </alternativeName>
</protein>
<dbReference type="SUPFAM" id="SSF142019">
    <property type="entry name" value="Nqo1 FMN-binding domain-like"/>
    <property type="match status" value="1"/>
</dbReference>
<dbReference type="SUPFAM" id="SSF46548">
    <property type="entry name" value="alpha-helical ferredoxin"/>
    <property type="match status" value="1"/>
</dbReference>
<keyword evidence="4 8" id="KW-0677">Repeat</keyword>
<evidence type="ECO:0000256" key="2">
    <source>
        <dbReference type="ARBA" id="ARBA00022485"/>
    </source>
</evidence>
<dbReference type="GO" id="GO:0051539">
    <property type="term" value="F:4 iron, 4 sulfur cluster binding"/>
    <property type="evidence" value="ECO:0007669"/>
    <property type="project" value="UniProtKB-KW"/>
</dbReference>
<comment type="similarity">
    <text evidence="8">Belongs to the 4Fe4S bacterial-type ferredoxin family. RnfC subfamily.</text>
</comment>
<keyword evidence="3 8" id="KW-0479">Metal-binding</keyword>
<evidence type="ECO:0000256" key="8">
    <source>
        <dbReference type="HAMAP-Rule" id="MF_00461"/>
    </source>
</evidence>
<evidence type="ECO:0000256" key="7">
    <source>
        <dbReference type="ARBA" id="ARBA00023014"/>
    </source>
</evidence>
<dbReference type="GO" id="GO:0022900">
    <property type="term" value="P:electron transport chain"/>
    <property type="evidence" value="ECO:0007669"/>
    <property type="project" value="UniProtKB-UniRule"/>
</dbReference>
<dbReference type="AlphaFoldDB" id="A0A1I0DUX7"/>
<dbReference type="Pfam" id="PF12838">
    <property type="entry name" value="Fer4_7"/>
    <property type="match status" value="1"/>
</dbReference>
<evidence type="ECO:0000313" key="10">
    <source>
        <dbReference type="EMBL" id="SET36460.1"/>
    </source>
</evidence>
<dbReference type="PANTHER" id="PTHR43034">
    <property type="entry name" value="ION-TRANSLOCATING OXIDOREDUCTASE COMPLEX SUBUNIT C"/>
    <property type="match status" value="1"/>
</dbReference>
<dbReference type="PANTHER" id="PTHR43034:SF2">
    <property type="entry name" value="ION-TRANSLOCATING OXIDOREDUCTASE COMPLEX SUBUNIT C"/>
    <property type="match status" value="1"/>
</dbReference>
<feature type="binding site" evidence="8">
    <location>
        <position position="409"/>
    </location>
    <ligand>
        <name>[4Fe-4S] cluster</name>
        <dbReference type="ChEBI" id="CHEBI:49883"/>
        <label>2</label>
    </ligand>
</feature>
<dbReference type="PROSITE" id="PS51379">
    <property type="entry name" value="4FE4S_FER_2"/>
    <property type="match status" value="2"/>
</dbReference>
<organism evidence="10 11">
    <name type="scientific">Thomasclavelia cocleata</name>
    <dbReference type="NCBI Taxonomy" id="69824"/>
    <lineage>
        <taxon>Bacteria</taxon>
        <taxon>Bacillati</taxon>
        <taxon>Bacillota</taxon>
        <taxon>Erysipelotrichia</taxon>
        <taxon>Erysipelotrichales</taxon>
        <taxon>Coprobacillaceae</taxon>
        <taxon>Thomasclavelia</taxon>
    </lineage>
</organism>
<dbReference type="OrthoDB" id="9767754at2"/>
<keyword evidence="11" id="KW-1185">Reference proteome</keyword>
<keyword evidence="1 8" id="KW-0813">Transport</keyword>
<dbReference type="NCBIfam" id="TIGR01945">
    <property type="entry name" value="rnfC"/>
    <property type="match status" value="1"/>
</dbReference>
<dbReference type="GO" id="GO:0009055">
    <property type="term" value="F:electron transfer activity"/>
    <property type="evidence" value="ECO:0007669"/>
    <property type="project" value="InterPro"/>
</dbReference>
<evidence type="ECO:0000256" key="4">
    <source>
        <dbReference type="ARBA" id="ARBA00022737"/>
    </source>
</evidence>
<evidence type="ECO:0000256" key="5">
    <source>
        <dbReference type="ARBA" id="ARBA00022982"/>
    </source>
</evidence>
<dbReference type="EC" id="7.-.-.-" evidence="8"/>
<feature type="binding site" evidence="8">
    <location>
        <position position="373"/>
    </location>
    <ligand>
        <name>[4Fe-4S] cluster</name>
        <dbReference type="ChEBI" id="CHEBI:49883"/>
        <label>1</label>
    </ligand>
</feature>
<comment type="subunit">
    <text evidence="8">The complex is composed of six subunits: RnfA, RnfB, RnfC, RnfD, RnfE and RnfG.</text>
</comment>
<dbReference type="InterPro" id="IPR011538">
    <property type="entry name" value="Nuo51_FMN-bd"/>
</dbReference>
<dbReference type="Pfam" id="PF13375">
    <property type="entry name" value="RnfC_N"/>
    <property type="match status" value="1"/>
</dbReference>
<proteinExistence type="inferred from homology"/>
<dbReference type="HAMAP" id="MF_00461">
    <property type="entry name" value="RsxC_RnfC"/>
    <property type="match status" value="1"/>
</dbReference>
<dbReference type="Gene3D" id="3.30.70.20">
    <property type="match status" value="1"/>
</dbReference>
<name>A0A1I0DUX7_9FIRM</name>
<feature type="binding site" evidence="8">
    <location>
        <position position="412"/>
    </location>
    <ligand>
        <name>[4Fe-4S] cluster</name>
        <dbReference type="ChEBI" id="CHEBI:49883"/>
        <label>2</label>
    </ligand>
</feature>
<dbReference type="InterPro" id="IPR017896">
    <property type="entry name" value="4Fe4S_Fe-S-bd"/>
</dbReference>
<keyword evidence="7 8" id="KW-0411">Iron-sulfur</keyword>
<dbReference type="Gene3D" id="3.10.20.600">
    <property type="match status" value="1"/>
</dbReference>
<dbReference type="NCBIfam" id="NF003454">
    <property type="entry name" value="PRK05035.1"/>
    <property type="match status" value="1"/>
</dbReference>
<dbReference type="InterPro" id="IPR017900">
    <property type="entry name" value="4Fe4S_Fe_S_CS"/>
</dbReference>
<keyword evidence="2 8" id="KW-0004">4Fe-4S</keyword>
<dbReference type="InterPro" id="IPR010208">
    <property type="entry name" value="Ion_transpt_RnfC/RsxC"/>
</dbReference>
<reference evidence="11" key="1">
    <citation type="submission" date="2016-10" db="EMBL/GenBank/DDBJ databases">
        <authorList>
            <person name="Varghese N."/>
            <person name="Submissions S."/>
        </authorList>
    </citation>
    <scope>NUCLEOTIDE SEQUENCE [LARGE SCALE GENOMIC DNA]</scope>
    <source>
        <strain evidence="11">DSM 1551</strain>
    </source>
</reference>
<feature type="domain" description="4Fe-4S ferredoxin-type" evidence="9">
    <location>
        <begin position="397"/>
        <end position="427"/>
    </location>
</feature>
<feature type="domain" description="4Fe-4S ferredoxin-type" evidence="9">
    <location>
        <begin position="357"/>
        <end position="388"/>
    </location>
</feature>
<keyword evidence="8" id="KW-1003">Cell membrane</keyword>
<dbReference type="Pfam" id="PF10531">
    <property type="entry name" value="SLBB"/>
    <property type="match status" value="1"/>
</dbReference>
<evidence type="ECO:0000256" key="6">
    <source>
        <dbReference type="ARBA" id="ARBA00023004"/>
    </source>
</evidence>
<feature type="binding site" evidence="8">
    <location>
        <position position="416"/>
    </location>
    <ligand>
        <name>[4Fe-4S] cluster</name>
        <dbReference type="ChEBI" id="CHEBI:49883"/>
        <label>1</label>
    </ligand>
</feature>
<dbReference type="Gene3D" id="3.40.50.11540">
    <property type="entry name" value="NADH-ubiquinone oxidoreductase 51kDa subunit"/>
    <property type="match status" value="1"/>
</dbReference>
<feature type="binding site" evidence="8">
    <location>
        <position position="377"/>
    </location>
    <ligand>
        <name>[4Fe-4S] cluster</name>
        <dbReference type="ChEBI" id="CHEBI:49883"/>
        <label>2</label>
    </ligand>
</feature>
<dbReference type="RefSeq" id="WP_092353122.1">
    <property type="nucleotide sequence ID" value="NZ_FOIN01000008.1"/>
</dbReference>
<comment type="function">
    <text evidence="8">Part of a membrane-bound complex that couples electron transfer with translocation of ions across the membrane.</text>
</comment>
<dbReference type="PROSITE" id="PS00198">
    <property type="entry name" value="4FE4S_FER_1"/>
    <property type="match status" value="1"/>
</dbReference>
<dbReference type="InterPro" id="IPR019554">
    <property type="entry name" value="Soluble_ligand-bd"/>
</dbReference>
<comment type="cofactor">
    <cofactor evidence="8">
        <name>[4Fe-4S] cluster</name>
        <dbReference type="ChEBI" id="CHEBI:49883"/>
    </cofactor>
    <text evidence="8">Binds 2 [4Fe-4S] clusters per subunit.</text>
</comment>
<keyword evidence="6 8" id="KW-0408">Iron</keyword>
<keyword evidence="8" id="KW-0472">Membrane</keyword>
<comment type="subcellular location">
    <subcellularLocation>
        <location evidence="8">Cell membrane</location>
        <topology evidence="8">Peripheral membrane protein</topology>
    </subcellularLocation>
</comment>
<feature type="binding site" evidence="8">
    <location>
        <position position="370"/>
    </location>
    <ligand>
        <name>[4Fe-4S] cluster</name>
        <dbReference type="ChEBI" id="CHEBI:49883"/>
        <label>1</label>
    </ligand>
</feature>
<dbReference type="GO" id="GO:0046872">
    <property type="term" value="F:metal ion binding"/>
    <property type="evidence" value="ECO:0007669"/>
    <property type="project" value="UniProtKB-KW"/>
</dbReference>
<dbReference type="GeneID" id="78288022"/>
<feature type="binding site" evidence="8">
    <location>
        <position position="367"/>
    </location>
    <ligand>
        <name>[4Fe-4S] cluster</name>
        <dbReference type="ChEBI" id="CHEBI:49883"/>
        <label>1</label>
    </ligand>
</feature>
<dbReference type="Proteomes" id="UP000198558">
    <property type="component" value="Unassembled WGS sequence"/>
</dbReference>
<dbReference type="GO" id="GO:0005886">
    <property type="term" value="C:plasma membrane"/>
    <property type="evidence" value="ECO:0007669"/>
    <property type="project" value="UniProtKB-SubCell"/>
</dbReference>
<evidence type="ECO:0000256" key="3">
    <source>
        <dbReference type="ARBA" id="ARBA00022723"/>
    </source>
</evidence>
<keyword evidence="8" id="KW-1278">Translocase</keyword>
<sequence length="443" mass="47952">MKKFSFKGGIHPHDNKFISENCSIKTILPGDELIFPLSQHIGAPAKPVVSKGEHVLAGQIIACKKAMISANVISSVSGTVKAIDSRLDATGAYVDCIVIANDHQYQTVNEYNSINDYQNYTDEKIRELISQAGIVGLGGAGFPSAVKNTPKDPDSIKYIIINGAECEPYLTSDYRLMLEKSDELIAGIKIQLQLFKNAKAIIAIEDNKPDALNHLKKATINESKIEIAPLQTKYPQGSERVLIKVLTNQVVTSGMLPADVGCIVNNVASVIAIYEAVALNIPLIEKIVTVTGDAINEPNNFKVRIGTKYQTLVDACGGFKVPPKKIISGGPMMGTALFNLDIPVTKTSSALVCLSEDAVSKNTPTPCIHCGRCVNACPIGLVPQLLYHYAKINDQENFIKVHGMDCMECGCCTYSCPAKQNLTQSFKKIKRAINNRKKGANNG</sequence>
<feature type="binding site" evidence="8">
    <location>
        <position position="406"/>
    </location>
    <ligand>
        <name>[4Fe-4S] cluster</name>
        <dbReference type="ChEBI" id="CHEBI:49883"/>
        <label>2</label>
    </ligand>
</feature>